<protein>
    <submittedName>
        <fullName evidence="11">Benomyl methotrexate resistance</fullName>
    </submittedName>
</protein>
<evidence type="ECO:0000256" key="8">
    <source>
        <dbReference type="ARBA" id="ARBA00038459"/>
    </source>
</evidence>
<proteinExistence type="inferred from homology"/>
<keyword evidence="3" id="KW-1003">Cell membrane</keyword>
<dbReference type="STRING" id="490622.A0A395NG14"/>
<feature type="transmembrane region" description="Helical" evidence="9">
    <location>
        <begin position="365"/>
        <end position="385"/>
    </location>
</feature>
<feature type="transmembrane region" description="Helical" evidence="9">
    <location>
        <begin position="323"/>
        <end position="344"/>
    </location>
</feature>
<evidence type="ECO:0000256" key="6">
    <source>
        <dbReference type="ARBA" id="ARBA00023136"/>
    </source>
</evidence>
<comment type="similarity">
    <text evidence="8">Belongs to the major facilitator superfamily. DHA1 family. Polyamines/proton antiporter (TC 2.A.1.2.16) subfamily.</text>
</comment>
<dbReference type="Proteomes" id="UP000266272">
    <property type="component" value="Unassembled WGS sequence"/>
</dbReference>
<dbReference type="GO" id="GO:0022857">
    <property type="term" value="F:transmembrane transporter activity"/>
    <property type="evidence" value="ECO:0007669"/>
    <property type="project" value="InterPro"/>
</dbReference>
<accession>A0A395NG14</accession>
<feature type="transmembrane region" description="Helical" evidence="9">
    <location>
        <begin position="210"/>
        <end position="229"/>
    </location>
</feature>
<keyword evidence="4 9" id="KW-0812">Transmembrane</keyword>
<organism evidence="11 12">
    <name type="scientific">Trichoderma arundinaceum</name>
    <dbReference type="NCBI Taxonomy" id="490622"/>
    <lineage>
        <taxon>Eukaryota</taxon>
        <taxon>Fungi</taxon>
        <taxon>Dikarya</taxon>
        <taxon>Ascomycota</taxon>
        <taxon>Pezizomycotina</taxon>
        <taxon>Sordariomycetes</taxon>
        <taxon>Hypocreomycetidae</taxon>
        <taxon>Hypocreales</taxon>
        <taxon>Hypocreaceae</taxon>
        <taxon>Trichoderma</taxon>
    </lineage>
</organism>
<feature type="transmembrane region" description="Helical" evidence="9">
    <location>
        <begin position="391"/>
        <end position="416"/>
    </location>
</feature>
<dbReference type="Pfam" id="PF07690">
    <property type="entry name" value="MFS_1"/>
    <property type="match status" value="1"/>
</dbReference>
<keyword evidence="12" id="KW-1185">Reference proteome</keyword>
<evidence type="ECO:0000256" key="5">
    <source>
        <dbReference type="ARBA" id="ARBA00022989"/>
    </source>
</evidence>
<evidence type="ECO:0000256" key="2">
    <source>
        <dbReference type="ARBA" id="ARBA00022448"/>
    </source>
</evidence>
<feature type="transmembrane region" description="Helical" evidence="9">
    <location>
        <begin position="54"/>
        <end position="73"/>
    </location>
</feature>
<dbReference type="GO" id="GO:0005886">
    <property type="term" value="C:plasma membrane"/>
    <property type="evidence" value="ECO:0007669"/>
    <property type="project" value="UniProtKB-SubCell"/>
</dbReference>
<dbReference type="EMBL" id="PXOA01000489">
    <property type="protein sequence ID" value="RFU74909.1"/>
    <property type="molecule type" value="Genomic_DNA"/>
</dbReference>
<dbReference type="InterPro" id="IPR036259">
    <property type="entry name" value="MFS_trans_sf"/>
</dbReference>
<evidence type="ECO:0000313" key="11">
    <source>
        <dbReference type="EMBL" id="RFU74909.1"/>
    </source>
</evidence>
<comment type="caution">
    <text evidence="11">The sequence shown here is derived from an EMBL/GenBank/DDBJ whole genome shotgun (WGS) entry which is preliminary data.</text>
</comment>
<evidence type="ECO:0000256" key="7">
    <source>
        <dbReference type="ARBA" id="ARBA00023180"/>
    </source>
</evidence>
<feature type="transmembrane region" description="Helical" evidence="9">
    <location>
        <begin position="85"/>
        <end position="111"/>
    </location>
</feature>
<keyword evidence="6 9" id="KW-0472">Membrane</keyword>
<dbReference type="Gene3D" id="1.20.1250.20">
    <property type="entry name" value="MFS general substrate transporter like domains"/>
    <property type="match status" value="1"/>
</dbReference>
<dbReference type="FunFam" id="1.20.1250.20:FF:000011">
    <property type="entry name" value="MFS multidrug transporter, putative"/>
    <property type="match status" value="1"/>
</dbReference>
<dbReference type="OrthoDB" id="6770063at2759"/>
<sequence length="490" mass="54062">MFIQRLLSRAENKPYRTEHLQKGSDVLYLNEGGLLDFKPNDIENPRNWSAIRRFFITLCSIVLVVNATFASSAPSGCLESIAEEFGVSLVVAGLTVTLFLLGCCAGPLIFAPLSELYGRRWNFFLSFTFYVALTFICAFAPNFGALLAGRFLTGTFVSGTLSNAPGVITDLWDPIQRGNAMTLYSAVVWIGPALGPVVAGFLQLKKNWRWTFYVLLWLGGVSWALMISIPETHTPTILLDKARRIREIPEYKKVRTQVELEDRSVKTMFKIALTRPWIILFDPISFLCAVYMAVVYALLFMLFSIYPIVFQEKRGWNSGVGELPLLGTIIGATVGAGIAFIDASRRDKKIQKGTLRLENIDPEDRLPLAMVGGVGFSITMFWFAWSSEYNSVHWIVPTLAGVFLSMSMLLIFVGYINYLVDTYVTYAASAIAANTIARCASGASAPLFTNQMFKALGVGGGGSLIGGVAAALAIIPFLFYRYSNAEQICD</sequence>
<dbReference type="SUPFAM" id="SSF103473">
    <property type="entry name" value="MFS general substrate transporter"/>
    <property type="match status" value="1"/>
</dbReference>
<dbReference type="PROSITE" id="PS50850">
    <property type="entry name" value="MFS"/>
    <property type="match status" value="1"/>
</dbReference>
<dbReference type="InterPro" id="IPR011701">
    <property type="entry name" value="MFS"/>
</dbReference>
<dbReference type="PANTHER" id="PTHR23502:SF186">
    <property type="entry name" value="MAJOR FACILITATOR SUPERFAMILY (MFS) PROFILE DOMAIN-CONTAINING PROTEIN"/>
    <property type="match status" value="1"/>
</dbReference>
<evidence type="ECO:0000259" key="10">
    <source>
        <dbReference type="PROSITE" id="PS50850"/>
    </source>
</evidence>
<evidence type="ECO:0000256" key="3">
    <source>
        <dbReference type="ARBA" id="ARBA00022475"/>
    </source>
</evidence>
<dbReference type="InterPro" id="IPR020846">
    <property type="entry name" value="MFS_dom"/>
</dbReference>
<dbReference type="PANTHER" id="PTHR23502">
    <property type="entry name" value="MAJOR FACILITATOR SUPERFAMILY"/>
    <property type="match status" value="1"/>
</dbReference>
<dbReference type="CDD" id="cd17323">
    <property type="entry name" value="MFS_Tpo1_MDR_like"/>
    <property type="match status" value="1"/>
</dbReference>
<reference evidence="11 12" key="1">
    <citation type="journal article" date="2018" name="PLoS Pathog.">
        <title>Evolution of structural diversity of trichothecenes, a family of toxins produced by plant pathogenic and entomopathogenic fungi.</title>
        <authorList>
            <person name="Proctor R.H."/>
            <person name="McCormick S.P."/>
            <person name="Kim H.S."/>
            <person name="Cardoza R.E."/>
            <person name="Stanley A.M."/>
            <person name="Lindo L."/>
            <person name="Kelly A."/>
            <person name="Brown D.W."/>
            <person name="Lee T."/>
            <person name="Vaughan M.M."/>
            <person name="Alexander N.J."/>
            <person name="Busman M."/>
            <person name="Gutierrez S."/>
        </authorList>
    </citation>
    <scope>NUCLEOTIDE SEQUENCE [LARGE SCALE GENOMIC DNA]</scope>
    <source>
        <strain evidence="11 12">IBT 40837</strain>
    </source>
</reference>
<comment type="subcellular location">
    <subcellularLocation>
        <location evidence="1">Cell membrane</location>
        <topology evidence="1">Multi-pass membrane protein</topology>
    </subcellularLocation>
</comment>
<feature type="transmembrane region" description="Helical" evidence="9">
    <location>
        <begin position="277"/>
        <end position="303"/>
    </location>
</feature>
<evidence type="ECO:0000313" key="12">
    <source>
        <dbReference type="Proteomes" id="UP000266272"/>
    </source>
</evidence>
<gene>
    <name evidence="11" type="ORF">TARUN_7327</name>
</gene>
<keyword evidence="2" id="KW-0813">Transport</keyword>
<feature type="transmembrane region" description="Helical" evidence="9">
    <location>
        <begin position="123"/>
        <end position="145"/>
    </location>
</feature>
<name>A0A395NG14_TRIAR</name>
<feature type="transmembrane region" description="Helical" evidence="9">
    <location>
        <begin position="455"/>
        <end position="480"/>
    </location>
</feature>
<feature type="domain" description="Major facilitator superfamily (MFS) profile" evidence="10">
    <location>
        <begin position="52"/>
        <end position="485"/>
    </location>
</feature>
<evidence type="ECO:0000256" key="4">
    <source>
        <dbReference type="ARBA" id="ARBA00022692"/>
    </source>
</evidence>
<dbReference type="AlphaFoldDB" id="A0A395NG14"/>
<keyword evidence="7" id="KW-0325">Glycoprotein</keyword>
<evidence type="ECO:0000256" key="1">
    <source>
        <dbReference type="ARBA" id="ARBA00004651"/>
    </source>
</evidence>
<keyword evidence="5 9" id="KW-1133">Transmembrane helix</keyword>
<evidence type="ECO:0000256" key="9">
    <source>
        <dbReference type="SAM" id="Phobius"/>
    </source>
</evidence>
<feature type="transmembrane region" description="Helical" evidence="9">
    <location>
        <begin position="183"/>
        <end position="204"/>
    </location>
</feature>